<comment type="caution">
    <text evidence="1">The sequence shown here is derived from an EMBL/GenBank/DDBJ whole genome shotgun (WGS) entry which is preliminary data.</text>
</comment>
<evidence type="ECO:0000313" key="1">
    <source>
        <dbReference type="EMBL" id="CAG8545826.1"/>
    </source>
</evidence>
<evidence type="ECO:0000313" key="2">
    <source>
        <dbReference type="Proteomes" id="UP000789405"/>
    </source>
</evidence>
<sequence>MAIDTVEDKILQKTDNINRKRGKSDNIEKLKVVNKEEEIVKIKLAKINLNQS</sequence>
<protein>
    <submittedName>
        <fullName evidence="1">28896_t:CDS:1</fullName>
    </submittedName>
</protein>
<name>A0A9N9AWB3_9GLOM</name>
<reference evidence="1" key="1">
    <citation type="submission" date="2021-06" db="EMBL/GenBank/DDBJ databases">
        <authorList>
            <person name="Kallberg Y."/>
            <person name="Tangrot J."/>
            <person name="Rosling A."/>
        </authorList>
    </citation>
    <scope>NUCLEOTIDE SEQUENCE</scope>
    <source>
        <strain evidence="1">MA453B</strain>
    </source>
</reference>
<gene>
    <name evidence="1" type="ORF">DERYTH_LOCUS5028</name>
</gene>
<feature type="non-terminal residue" evidence="1">
    <location>
        <position position="52"/>
    </location>
</feature>
<proteinExistence type="predicted"/>
<accession>A0A9N9AWB3</accession>
<dbReference type="AlphaFoldDB" id="A0A9N9AWB3"/>
<keyword evidence="2" id="KW-1185">Reference proteome</keyword>
<dbReference type="Proteomes" id="UP000789405">
    <property type="component" value="Unassembled WGS sequence"/>
</dbReference>
<dbReference type="EMBL" id="CAJVPY010002022">
    <property type="protein sequence ID" value="CAG8545826.1"/>
    <property type="molecule type" value="Genomic_DNA"/>
</dbReference>
<organism evidence="1 2">
    <name type="scientific">Dentiscutata erythropus</name>
    <dbReference type="NCBI Taxonomy" id="1348616"/>
    <lineage>
        <taxon>Eukaryota</taxon>
        <taxon>Fungi</taxon>
        <taxon>Fungi incertae sedis</taxon>
        <taxon>Mucoromycota</taxon>
        <taxon>Glomeromycotina</taxon>
        <taxon>Glomeromycetes</taxon>
        <taxon>Diversisporales</taxon>
        <taxon>Gigasporaceae</taxon>
        <taxon>Dentiscutata</taxon>
    </lineage>
</organism>